<name>A0A5B9DW35_9GAMM</name>
<dbReference type="InterPro" id="IPR029058">
    <property type="entry name" value="AB_hydrolase_fold"/>
</dbReference>
<organism evidence="3 4">
    <name type="scientific">Rhodanobacter glycinis</name>
    <dbReference type="NCBI Taxonomy" id="582702"/>
    <lineage>
        <taxon>Bacteria</taxon>
        <taxon>Pseudomonadati</taxon>
        <taxon>Pseudomonadota</taxon>
        <taxon>Gammaproteobacteria</taxon>
        <taxon>Lysobacterales</taxon>
        <taxon>Rhodanobacteraceae</taxon>
        <taxon>Rhodanobacter</taxon>
    </lineage>
</organism>
<dbReference type="Gene3D" id="3.40.50.1820">
    <property type="entry name" value="alpha/beta hydrolase"/>
    <property type="match status" value="1"/>
</dbReference>
<proteinExistence type="predicted"/>
<protein>
    <recommendedName>
        <fullName evidence="2">GPI inositol-deacylase PGAP1-like alpha/beta domain-containing protein</fullName>
    </recommendedName>
</protein>
<dbReference type="AlphaFoldDB" id="A0A5B9DW35"/>
<evidence type="ECO:0000259" key="2">
    <source>
        <dbReference type="Pfam" id="PF07819"/>
    </source>
</evidence>
<reference evidence="3 4" key="1">
    <citation type="submission" date="2019-08" db="EMBL/GenBank/DDBJ databases">
        <title>Complete genome sequence of Rhodanobacter glycinis strain T01E-68 isolated from tomato root.</title>
        <authorList>
            <person name="Weon H.-Y."/>
            <person name="Lee S.A."/>
        </authorList>
    </citation>
    <scope>NUCLEOTIDE SEQUENCE [LARGE SCALE GENOMIC DNA]</scope>
    <source>
        <strain evidence="3 4">T01E-68</strain>
    </source>
</reference>
<feature type="region of interest" description="Disordered" evidence="1">
    <location>
        <begin position="1"/>
        <end position="36"/>
    </location>
</feature>
<accession>A0A5B9DW35</accession>
<dbReference type="Proteomes" id="UP000321807">
    <property type="component" value="Chromosome"/>
</dbReference>
<dbReference type="KEGG" id="rgl:CS053_01470"/>
<dbReference type="Pfam" id="PF07819">
    <property type="entry name" value="PGAP1"/>
    <property type="match status" value="1"/>
</dbReference>
<evidence type="ECO:0000256" key="1">
    <source>
        <dbReference type="SAM" id="MobiDB-lite"/>
    </source>
</evidence>
<feature type="compositionally biased region" description="Polar residues" evidence="1">
    <location>
        <begin position="1"/>
        <end position="15"/>
    </location>
</feature>
<gene>
    <name evidence="3" type="ORF">CS053_01470</name>
</gene>
<sequence length="530" mass="57437">MTKETTQPLSQQSTPEGGVSASARLTSTDDKTRGSMVVPPTTVVPVIFVPGIMGSNLKDAKTGESIWNVNSTVSILLQWIFRSAKTRQSKLVASQVAVDDRGGWYGKSATVPDEKTGKARGQGTTSKTSYGDFVQWLDNHLTDHAEATADGVPSPWRPYEDKDFKDQWHAEKTFQALTTAASGKVWDNFYCPVHVVGYNWLQSNGDSGKFLAKKINDIIEQWDGKSQPNGPTLHCEQVILVSHSMGGFVTRAAVHPKFGNVADKVLGIVHGENPANGAAAAYHHCRSGYGGVSGLVLGRNAAQVTAVFANSPGAMELLPNQQYPAGWLKVRVGDNSAPVIQLPQSDPYAEIYSKKDPWWRLTDPKLIDPSGRVKDPWATYLHGIDSTSTFHYTLGTFYHPQTYVHYGADAKKHPVYGDLAWHSDAASGVDTPMLLIASPTSGSNPVKVRPVGSQELQFNIMDPDSIGYPQPGDGTVPACSGEAPFKQGGGNVRQSFRLTGFDHQDAYKDVTVQHATLYAVGMLLQQAKVL</sequence>
<dbReference type="EMBL" id="CP042807">
    <property type="protein sequence ID" value="QEE23314.1"/>
    <property type="molecule type" value="Genomic_DNA"/>
</dbReference>
<evidence type="ECO:0000313" key="4">
    <source>
        <dbReference type="Proteomes" id="UP000321807"/>
    </source>
</evidence>
<dbReference type="SUPFAM" id="SSF53474">
    <property type="entry name" value="alpha/beta-Hydrolases"/>
    <property type="match status" value="1"/>
</dbReference>
<dbReference type="InterPro" id="IPR012908">
    <property type="entry name" value="PGAP1-ab_dom-like"/>
</dbReference>
<dbReference type="GO" id="GO:0016788">
    <property type="term" value="F:hydrolase activity, acting on ester bonds"/>
    <property type="evidence" value="ECO:0007669"/>
    <property type="project" value="InterPro"/>
</dbReference>
<feature type="domain" description="GPI inositol-deacylase PGAP1-like alpha/beta" evidence="2">
    <location>
        <begin position="209"/>
        <end position="280"/>
    </location>
</feature>
<dbReference type="RefSeq" id="WP_147626075.1">
    <property type="nucleotide sequence ID" value="NZ_CP042807.1"/>
</dbReference>
<evidence type="ECO:0000313" key="3">
    <source>
        <dbReference type="EMBL" id="QEE23314.1"/>
    </source>
</evidence>